<dbReference type="Proteomes" id="UP001256588">
    <property type="component" value="Unassembled WGS sequence"/>
</dbReference>
<name>A0ABU1XTF2_9GAMM</name>
<keyword evidence="1" id="KW-0472">Membrane</keyword>
<dbReference type="InterPro" id="IPR016024">
    <property type="entry name" value="ARM-type_fold"/>
</dbReference>
<dbReference type="SMART" id="SM00567">
    <property type="entry name" value="EZ_HEAT"/>
    <property type="match status" value="3"/>
</dbReference>
<dbReference type="EMBL" id="JAVDWO010000002">
    <property type="protein sequence ID" value="MDR7192033.1"/>
    <property type="molecule type" value="Genomic_DNA"/>
</dbReference>
<organism evidence="2 3">
    <name type="scientific">Luteimonas terrae</name>
    <dbReference type="NCBI Taxonomy" id="1530191"/>
    <lineage>
        <taxon>Bacteria</taxon>
        <taxon>Pseudomonadati</taxon>
        <taxon>Pseudomonadota</taxon>
        <taxon>Gammaproteobacteria</taxon>
        <taxon>Lysobacterales</taxon>
        <taxon>Lysobacteraceae</taxon>
        <taxon>Luteimonas</taxon>
    </lineage>
</organism>
<accession>A0ABU1XTF2</accession>
<protein>
    <submittedName>
        <fullName evidence="2">HEAT repeat protein</fullName>
    </submittedName>
</protein>
<dbReference type="RefSeq" id="WP_310232883.1">
    <property type="nucleotide sequence ID" value="NZ_JAVDWO010000002.1"/>
</dbReference>
<keyword evidence="1" id="KW-1133">Transmembrane helix</keyword>
<comment type="caution">
    <text evidence="2">The sequence shown here is derived from an EMBL/GenBank/DDBJ whole genome shotgun (WGS) entry which is preliminary data.</text>
</comment>
<dbReference type="InterPro" id="IPR004155">
    <property type="entry name" value="PBS_lyase_HEAT"/>
</dbReference>
<dbReference type="Pfam" id="PF13646">
    <property type="entry name" value="HEAT_2"/>
    <property type="match status" value="1"/>
</dbReference>
<sequence length="357" mass="39562">MPAWLAIAMEDPVLRWALYVVAALTVVTLLTMVQVLVLAELGARRLARRRAFDDVWRPRLAEATLHNAPPSWTAPAADERLWFLLLWCRTQRKLRGQAHARLNRLLVDYGLHRAALDLLGRRQIHLRLVALAVLRQVGGPESWDGVAHFLQHRNPLLALAAAEVLVTIDPHRAMAEVLPVVVVRRDWTPQRISALCQLAGRTAVSSPLLAALRAASPEQVHRLATLAQWGDPARMAGWARAALGTSPDPRVRQAGLQVLGDLRDDVDRPVLEAALADPEADVRLAALKALRKQAAPAGRETLRALLTDLSWAVRQEAADAIAAQPTLDRIALEQFLDTVEDRYGQDALRRAIEERHP</sequence>
<dbReference type="Gene3D" id="1.25.10.10">
    <property type="entry name" value="Leucine-rich Repeat Variant"/>
    <property type="match status" value="1"/>
</dbReference>
<dbReference type="PROSITE" id="PS50077">
    <property type="entry name" value="HEAT_REPEAT"/>
    <property type="match status" value="1"/>
</dbReference>
<keyword evidence="3" id="KW-1185">Reference proteome</keyword>
<feature type="transmembrane region" description="Helical" evidence="1">
    <location>
        <begin position="16"/>
        <end position="39"/>
    </location>
</feature>
<reference evidence="2 3" key="1">
    <citation type="submission" date="2023-07" db="EMBL/GenBank/DDBJ databases">
        <title>Sorghum-associated microbial communities from plants grown in Nebraska, USA.</title>
        <authorList>
            <person name="Schachtman D."/>
        </authorList>
    </citation>
    <scope>NUCLEOTIDE SEQUENCE [LARGE SCALE GENOMIC DNA]</scope>
    <source>
        <strain evidence="2 3">4099</strain>
    </source>
</reference>
<dbReference type="SUPFAM" id="SSF48371">
    <property type="entry name" value="ARM repeat"/>
    <property type="match status" value="1"/>
</dbReference>
<dbReference type="InterPro" id="IPR011989">
    <property type="entry name" value="ARM-like"/>
</dbReference>
<evidence type="ECO:0000313" key="3">
    <source>
        <dbReference type="Proteomes" id="UP001256588"/>
    </source>
</evidence>
<gene>
    <name evidence="2" type="ORF">J2W68_000741</name>
</gene>
<dbReference type="InterPro" id="IPR021133">
    <property type="entry name" value="HEAT_type_2"/>
</dbReference>
<evidence type="ECO:0000313" key="2">
    <source>
        <dbReference type="EMBL" id="MDR7192033.1"/>
    </source>
</evidence>
<evidence type="ECO:0000256" key="1">
    <source>
        <dbReference type="SAM" id="Phobius"/>
    </source>
</evidence>
<keyword evidence="1" id="KW-0812">Transmembrane</keyword>
<proteinExistence type="predicted"/>